<evidence type="ECO:0000256" key="1">
    <source>
        <dbReference type="ARBA" id="ARBA00003487"/>
    </source>
</evidence>
<dbReference type="InterPro" id="IPR001453">
    <property type="entry name" value="MoaB/Mog_dom"/>
</dbReference>
<dbReference type="Pfam" id="PF00994">
    <property type="entry name" value="MoCF_biosynth"/>
    <property type="match status" value="1"/>
</dbReference>
<sequence length="178" mass="19659">MLYLDKGGLNMHTHRKIDRAINCAVLTVSDTRDKKSDKGGQLVQTLLHDVDAELAIKDYAIVKDEKIAIQNQLQLWLKSDIDVIITTGGTGIAPRDVTIEAVEPLLTKKLDGFGELFRYLSYAEDVGTRALLSRAIAGTVNNKLIFTLPGSTGAVNLAMKKLIQPELNHMVYELNKKV</sequence>
<accession>A0ABD4EF77</accession>
<dbReference type="SMART" id="SM00852">
    <property type="entry name" value="MoCF_biosynth"/>
    <property type="match status" value="1"/>
</dbReference>
<feature type="domain" description="MoaB/Mog" evidence="7">
    <location>
        <begin position="24"/>
        <end position="170"/>
    </location>
</feature>
<dbReference type="AlphaFoldDB" id="A0ABD4EF77"/>
<dbReference type="PIRSF" id="PIRSF006443">
    <property type="entry name" value="MoaB"/>
    <property type="match status" value="1"/>
</dbReference>
<keyword evidence="5 6" id="KW-0501">Molybdenum cofactor biosynthesis</keyword>
<dbReference type="GO" id="GO:0006777">
    <property type="term" value="P:Mo-molybdopterin cofactor biosynthetic process"/>
    <property type="evidence" value="ECO:0007669"/>
    <property type="project" value="UniProtKB-UniRule"/>
</dbReference>
<dbReference type="EMBL" id="LRQI01000064">
    <property type="protein sequence ID" value="KXA37874.1"/>
    <property type="molecule type" value="Genomic_DNA"/>
</dbReference>
<proteinExistence type="inferred from homology"/>
<dbReference type="SUPFAM" id="SSF53218">
    <property type="entry name" value="Molybdenum cofactor biosynthesis proteins"/>
    <property type="match status" value="1"/>
</dbReference>
<dbReference type="InterPro" id="IPR012245">
    <property type="entry name" value="MoaB"/>
</dbReference>
<comment type="similarity">
    <text evidence="3 6">Belongs to the MoaB/Mog family.</text>
</comment>
<evidence type="ECO:0000259" key="7">
    <source>
        <dbReference type="SMART" id="SM00852"/>
    </source>
</evidence>
<evidence type="ECO:0000313" key="8">
    <source>
        <dbReference type="EMBL" id="KXA37874.1"/>
    </source>
</evidence>
<dbReference type="Proteomes" id="UP000070063">
    <property type="component" value="Unassembled WGS sequence"/>
</dbReference>
<comment type="caution">
    <text evidence="8">The sequence shown here is derived from an EMBL/GenBank/DDBJ whole genome shotgun (WGS) entry which is preliminary data.</text>
</comment>
<evidence type="ECO:0000313" key="9">
    <source>
        <dbReference type="Proteomes" id="UP000070063"/>
    </source>
</evidence>
<dbReference type="NCBIfam" id="TIGR00177">
    <property type="entry name" value="molyb_syn"/>
    <property type="match status" value="1"/>
</dbReference>
<comment type="function">
    <text evidence="1 6">May be involved in the biosynthesis of molybdopterin.</text>
</comment>
<evidence type="ECO:0000256" key="3">
    <source>
        <dbReference type="ARBA" id="ARBA00006112"/>
    </source>
</evidence>
<gene>
    <name evidence="8" type="ORF">HMPREF3225_01506</name>
</gene>
<organism evidence="8 9">
    <name type="scientific">Staphylococcus lugdunensis</name>
    <dbReference type="NCBI Taxonomy" id="28035"/>
    <lineage>
        <taxon>Bacteria</taxon>
        <taxon>Bacillati</taxon>
        <taxon>Bacillota</taxon>
        <taxon>Bacilli</taxon>
        <taxon>Bacillales</taxon>
        <taxon>Staphylococcaceae</taxon>
        <taxon>Staphylococcus</taxon>
    </lineage>
</organism>
<evidence type="ECO:0000256" key="4">
    <source>
        <dbReference type="ARBA" id="ARBA00015262"/>
    </source>
</evidence>
<name>A0ABD4EF77_STALU</name>
<dbReference type="InterPro" id="IPR036425">
    <property type="entry name" value="MoaB/Mog-like_dom_sf"/>
</dbReference>
<dbReference type="PROSITE" id="PS01078">
    <property type="entry name" value="MOCF_BIOSYNTHESIS_1"/>
    <property type="match status" value="1"/>
</dbReference>
<comment type="pathway">
    <text evidence="2 6">Cofactor biosynthesis; molybdopterin biosynthesis.</text>
</comment>
<dbReference type="PANTHER" id="PTHR43232:SF2">
    <property type="entry name" value="MOLYBDENUM COFACTOR BIOSYNTHESIS PROTEIN B"/>
    <property type="match status" value="1"/>
</dbReference>
<dbReference type="PANTHER" id="PTHR43232">
    <property type="entry name" value="MOLYBDENUM COFACTOR BIOSYNTHESIS PROTEIN B"/>
    <property type="match status" value="1"/>
</dbReference>
<dbReference type="InterPro" id="IPR008284">
    <property type="entry name" value="MoCF_biosynth_CS"/>
</dbReference>
<dbReference type="Gene3D" id="3.40.980.10">
    <property type="entry name" value="MoaB/Mog-like domain"/>
    <property type="match status" value="1"/>
</dbReference>
<dbReference type="CDD" id="cd00886">
    <property type="entry name" value="MogA_MoaB"/>
    <property type="match status" value="1"/>
</dbReference>
<evidence type="ECO:0000256" key="6">
    <source>
        <dbReference type="PIRNR" id="PIRNR006443"/>
    </source>
</evidence>
<evidence type="ECO:0000256" key="5">
    <source>
        <dbReference type="ARBA" id="ARBA00023150"/>
    </source>
</evidence>
<reference evidence="8 9" key="1">
    <citation type="submission" date="2016-01" db="EMBL/GenBank/DDBJ databases">
        <authorList>
            <person name="Mitreva M."/>
            <person name="Pepin K.H."/>
            <person name="Mihindukulasuriya K.A."/>
            <person name="Fulton R."/>
            <person name="Fronick C."/>
            <person name="O'Laughlin M."/>
            <person name="Miner T."/>
            <person name="Herter B."/>
            <person name="Rosa B.A."/>
            <person name="Cordes M."/>
            <person name="Tomlinson C."/>
            <person name="Wollam A."/>
            <person name="Palsikar V.B."/>
            <person name="Mardis E.R."/>
            <person name="Wilson R.K."/>
        </authorList>
    </citation>
    <scope>NUCLEOTIDE SEQUENCE [LARGE SCALE GENOMIC DNA]</scope>
    <source>
        <strain evidence="8 9">MJR7738</strain>
    </source>
</reference>
<evidence type="ECO:0000256" key="2">
    <source>
        <dbReference type="ARBA" id="ARBA00005046"/>
    </source>
</evidence>
<dbReference type="FunFam" id="3.40.980.10:FF:000006">
    <property type="entry name" value="Molybdenum cofactor biosynthesis protein B"/>
    <property type="match status" value="1"/>
</dbReference>
<protein>
    <recommendedName>
        <fullName evidence="4 6">Molybdenum cofactor biosynthesis protein B</fullName>
    </recommendedName>
</protein>